<dbReference type="AlphaFoldDB" id="A0A846S454"/>
<feature type="compositionally biased region" description="Low complexity" evidence="1">
    <location>
        <begin position="66"/>
        <end position="77"/>
    </location>
</feature>
<protein>
    <submittedName>
        <fullName evidence="2">Recombination DNA repair RAD52 pathway protein</fullName>
    </submittedName>
</protein>
<reference evidence="2 3" key="1">
    <citation type="submission" date="2020-03" db="EMBL/GenBank/DDBJ databases">
        <title>Sequencing the genomes of 1000 actinobacteria strains.</title>
        <authorList>
            <person name="Klenk H.-P."/>
        </authorList>
    </citation>
    <scope>NUCLEOTIDE SEQUENCE [LARGE SCALE GENOMIC DNA]</scope>
    <source>
        <strain evidence="2 3">DSM 18964</strain>
    </source>
</reference>
<proteinExistence type="predicted"/>
<feature type="compositionally biased region" description="Acidic residues" evidence="1">
    <location>
        <begin position="24"/>
        <end position="60"/>
    </location>
</feature>
<feature type="region of interest" description="Disordered" evidence="1">
    <location>
        <begin position="1"/>
        <end position="87"/>
    </location>
</feature>
<keyword evidence="3" id="KW-1185">Reference proteome</keyword>
<organism evidence="2 3">
    <name type="scientific">Brevibacterium marinum</name>
    <dbReference type="NCBI Taxonomy" id="418643"/>
    <lineage>
        <taxon>Bacteria</taxon>
        <taxon>Bacillati</taxon>
        <taxon>Actinomycetota</taxon>
        <taxon>Actinomycetes</taxon>
        <taxon>Micrococcales</taxon>
        <taxon>Brevibacteriaceae</taxon>
        <taxon>Brevibacterium</taxon>
    </lineage>
</organism>
<gene>
    <name evidence="2" type="ORF">BKA07_001926</name>
</gene>
<dbReference type="RefSeq" id="WP_245161905.1">
    <property type="nucleotide sequence ID" value="NZ_BAAAPQ010000025.1"/>
</dbReference>
<dbReference type="EMBL" id="JAATJN010000001">
    <property type="protein sequence ID" value="NJC56891.1"/>
    <property type="molecule type" value="Genomic_DNA"/>
</dbReference>
<accession>A0A846S454</accession>
<feature type="region of interest" description="Disordered" evidence="1">
    <location>
        <begin position="100"/>
        <end position="128"/>
    </location>
</feature>
<sequence length="128" mass="12995">MISIAGTGDAHVGLAPGDNRASSDADDAAEAGDAADEDTDDADEDDAEADSDEEYTDEANEATGEAAVVADATPASAKVRARTPKATATMACARLTADEGRFRLPPPGVVENSEGEVLGRGAKRSMGR</sequence>
<evidence type="ECO:0000313" key="2">
    <source>
        <dbReference type="EMBL" id="NJC56891.1"/>
    </source>
</evidence>
<comment type="caution">
    <text evidence="2">The sequence shown here is derived from an EMBL/GenBank/DDBJ whole genome shotgun (WGS) entry which is preliminary data.</text>
</comment>
<evidence type="ECO:0000313" key="3">
    <source>
        <dbReference type="Proteomes" id="UP000576792"/>
    </source>
</evidence>
<name>A0A846S454_9MICO</name>
<evidence type="ECO:0000256" key="1">
    <source>
        <dbReference type="SAM" id="MobiDB-lite"/>
    </source>
</evidence>
<dbReference type="Proteomes" id="UP000576792">
    <property type="component" value="Unassembled WGS sequence"/>
</dbReference>